<dbReference type="InterPro" id="IPR045518">
    <property type="entry name" value="2EXR"/>
</dbReference>
<dbReference type="EMBL" id="RCSX01000021">
    <property type="protein sequence ID" value="KAF7921954.1"/>
    <property type="molecule type" value="Genomic_DNA"/>
</dbReference>
<dbReference type="RefSeq" id="XP_038807654.1">
    <property type="nucleotide sequence ID" value="XM_038955788.1"/>
</dbReference>
<evidence type="ECO:0000313" key="2">
    <source>
        <dbReference type="EMBL" id="KAF7921954.1"/>
    </source>
</evidence>
<sequence length="479" mass="55741">MVNGATSSFVPSWPKQPHIDGGCFLPNDDGTRTPYPKKPPQSVLDIVKATYGQTFTLKNAKDVKSARFHLFPKLPFELRKRVWWYSLPGARVIEFYCVEGKFWTEEEQPIALYVCQESRKTALEVYKLLNFEPERTTEITYFDYELDILYLGVGNISNCQFLLVEMLRRGIKRGDLELVQNVAIDNDLFSQLLWVEFKPYLHLQSSRDDCLHLGSLFPALHSLTSVVIPSATMPLIYQLRSWNDSVDIIIANDGDSGKEFRPWMVENNGDLLSLTIPLGRATWEVQISDAWRYIELHGPTDTTLRIVSLDRLEKDTKWRTRRDYLNSLIYFGGHMCLFEVTEELRRLLHLRENDQNLYRAVGHVLARSFYCEGSLERLTKIDPDAFVDPIVTYVRTRYCDCQSEHVNTWATPWSSCRTDRFFLTDEGFDILEEMRKIHTLDIMSDTSLGEKRMSKWWSKRDVLIFPAGRDTSLTRHLSM</sequence>
<name>A0ABQ7IEL9_9HELO</name>
<comment type="caution">
    <text evidence="2">The sequence shown here is derived from an EMBL/GenBank/DDBJ whole genome shotgun (WGS) entry which is preliminary data.</text>
</comment>
<evidence type="ECO:0000259" key="1">
    <source>
        <dbReference type="Pfam" id="PF20150"/>
    </source>
</evidence>
<dbReference type="Proteomes" id="UP000783213">
    <property type="component" value="Unassembled WGS sequence"/>
</dbReference>
<reference evidence="2 3" key="1">
    <citation type="journal article" date="2020" name="Genome Biol. Evol.">
        <title>Comparative genomics of Sclerotiniaceae.</title>
        <authorList>
            <person name="Valero Jimenez C.A."/>
            <person name="Steentjes M."/>
            <person name="Scholten O.E."/>
            <person name="Van Kan J.A.L."/>
        </authorList>
    </citation>
    <scope>NUCLEOTIDE SEQUENCE [LARGE SCALE GENOMIC DNA]</scope>
    <source>
        <strain evidence="2 3">B1</strain>
    </source>
</reference>
<protein>
    <recommendedName>
        <fullName evidence="1">2EXR domain-containing protein</fullName>
    </recommendedName>
</protein>
<organism evidence="2 3">
    <name type="scientific">Botrytis deweyae</name>
    <dbReference type="NCBI Taxonomy" id="2478750"/>
    <lineage>
        <taxon>Eukaryota</taxon>
        <taxon>Fungi</taxon>
        <taxon>Dikarya</taxon>
        <taxon>Ascomycota</taxon>
        <taxon>Pezizomycotina</taxon>
        <taxon>Leotiomycetes</taxon>
        <taxon>Helotiales</taxon>
        <taxon>Sclerotiniaceae</taxon>
        <taxon>Botrytis</taxon>
    </lineage>
</organism>
<dbReference type="PANTHER" id="PTHR35910">
    <property type="entry name" value="2EXR DOMAIN-CONTAINING PROTEIN"/>
    <property type="match status" value="1"/>
</dbReference>
<dbReference type="Pfam" id="PF20150">
    <property type="entry name" value="2EXR"/>
    <property type="match status" value="1"/>
</dbReference>
<accession>A0ABQ7IEL9</accession>
<dbReference type="GeneID" id="62234938"/>
<keyword evidence="3" id="KW-1185">Reference proteome</keyword>
<proteinExistence type="predicted"/>
<feature type="domain" description="2EXR" evidence="1">
    <location>
        <begin position="68"/>
        <end position="149"/>
    </location>
</feature>
<evidence type="ECO:0000313" key="3">
    <source>
        <dbReference type="Proteomes" id="UP000783213"/>
    </source>
</evidence>
<dbReference type="PANTHER" id="PTHR35910:SF6">
    <property type="entry name" value="2EXR DOMAIN-CONTAINING PROTEIN"/>
    <property type="match status" value="1"/>
</dbReference>
<gene>
    <name evidence="2" type="ORF">EAE98_008165</name>
</gene>